<proteinExistence type="predicted"/>
<evidence type="ECO:0008006" key="3">
    <source>
        <dbReference type="Google" id="ProtNLM"/>
    </source>
</evidence>
<evidence type="ECO:0000313" key="2">
    <source>
        <dbReference type="Proteomes" id="UP001375240"/>
    </source>
</evidence>
<accession>A0AAV9VAB4</accession>
<evidence type="ECO:0000313" key="1">
    <source>
        <dbReference type="EMBL" id="KAK6358936.1"/>
    </source>
</evidence>
<reference evidence="1 2" key="1">
    <citation type="submission" date="2019-10" db="EMBL/GenBank/DDBJ databases">
        <authorList>
            <person name="Palmer J.M."/>
        </authorList>
    </citation>
    <scope>NUCLEOTIDE SEQUENCE [LARGE SCALE GENOMIC DNA]</scope>
    <source>
        <strain evidence="1 2">TWF696</strain>
    </source>
</reference>
<gene>
    <name evidence="1" type="ORF">TWF696_000110</name>
</gene>
<keyword evidence="2" id="KW-1185">Reference proteome</keyword>
<name>A0AAV9VAB4_9PEZI</name>
<organism evidence="1 2">
    <name type="scientific">Orbilia brochopaga</name>
    <dbReference type="NCBI Taxonomy" id="3140254"/>
    <lineage>
        <taxon>Eukaryota</taxon>
        <taxon>Fungi</taxon>
        <taxon>Dikarya</taxon>
        <taxon>Ascomycota</taxon>
        <taxon>Pezizomycotina</taxon>
        <taxon>Orbiliomycetes</taxon>
        <taxon>Orbiliales</taxon>
        <taxon>Orbiliaceae</taxon>
        <taxon>Orbilia</taxon>
    </lineage>
</organism>
<dbReference type="Proteomes" id="UP001375240">
    <property type="component" value="Unassembled WGS sequence"/>
</dbReference>
<dbReference type="AlphaFoldDB" id="A0AAV9VAB4"/>
<sequence length="121" mass="13282">MRDRNGEDYFLVLKNGIKTKLTVGRANGIFSIVCDYFKDGTDQTTREWSILANDGVKFSARGDSGAVVVDGRGRIGGLLTGGTGKLNLDALDVSYATPFFWLMKSIKENGFPNAHIYPTRD</sequence>
<protein>
    <recommendedName>
        <fullName evidence="3">Peptidase S1 domain-containing protein</fullName>
    </recommendedName>
</protein>
<comment type="caution">
    <text evidence="1">The sequence shown here is derived from an EMBL/GenBank/DDBJ whole genome shotgun (WGS) entry which is preliminary data.</text>
</comment>
<dbReference type="EMBL" id="JAVHNQ010000001">
    <property type="protein sequence ID" value="KAK6358936.1"/>
    <property type="molecule type" value="Genomic_DNA"/>
</dbReference>